<dbReference type="EMBL" id="VFFF01000001">
    <property type="protein sequence ID" value="TNY33388.1"/>
    <property type="molecule type" value="Genomic_DNA"/>
</dbReference>
<dbReference type="InterPro" id="IPR036465">
    <property type="entry name" value="vWFA_dom_sf"/>
</dbReference>
<dbReference type="SMART" id="SM00327">
    <property type="entry name" value="VWA"/>
    <property type="match status" value="1"/>
</dbReference>
<dbReference type="Pfam" id="PF12034">
    <property type="entry name" value="YfbK_C"/>
    <property type="match status" value="1"/>
</dbReference>
<evidence type="ECO:0000256" key="1">
    <source>
        <dbReference type="SAM" id="MobiDB-lite"/>
    </source>
</evidence>
<evidence type="ECO:0000259" key="2">
    <source>
        <dbReference type="PROSITE" id="PS50234"/>
    </source>
</evidence>
<dbReference type="OrthoDB" id="9805121at2"/>
<dbReference type="AlphaFoldDB" id="A0A5C5GF87"/>
<organism evidence="3 4">
    <name type="scientific">Pelagovum pacificum</name>
    <dbReference type="NCBI Taxonomy" id="2588711"/>
    <lineage>
        <taxon>Bacteria</taxon>
        <taxon>Pseudomonadati</taxon>
        <taxon>Pseudomonadota</taxon>
        <taxon>Alphaproteobacteria</taxon>
        <taxon>Rhodobacterales</taxon>
        <taxon>Paracoccaceae</taxon>
        <taxon>Pelagovum</taxon>
    </lineage>
</organism>
<dbReference type="CDD" id="cd01465">
    <property type="entry name" value="vWA_subgroup"/>
    <property type="match status" value="1"/>
</dbReference>
<name>A0A5C5GF87_9RHOB</name>
<dbReference type="InterPro" id="IPR022156">
    <property type="entry name" value="Uncharacterised_YfbK_N"/>
</dbReference>
<proteinExistence type="predicted"/>
<comment type="caution">
    <text evidence="3">The sequence shown here is derived from an EMBL/GenBank/DDBJ whole genome shotgun (WGS) entry which is preliminary data.</text>
</comment>
<accession>A0A5C5GF87</accession>
<protein>
    <submittedName>
        <fullName evidence="3">DUF3520 domain-containing protein</fullName>
    </submittedName>
</protein>
<keyword evidence="4" id="KW-1185">Reference proteome</keyword>
<feature type="domain" description="VWFA" evidence="2">
    <location>
        <begin position="353"/>
        <end position="531"/>
    </location>
</feature>
<reference evidence="3 4" key="1">
    <citation type="submission" date="2019-06" db="EMBL/GenBank/DDBJ databases">
        <title>Genome of new Rhodobacteraceae sp. SM1903.</title>
        <authorList>
            <person name="Ren X."/>
        </authorList>
    </citation>
    <scope>NUCLEOTIDE SEQUENCE [LARGE SCALE GENOMIC DNA]</scope>
    <source>
        <strain evidence="3 4">SM1903</strain>
    </source>
</reference>
<dbReference type="Pfam" id="PF12450">
    <property type="entry name" value="vWF_A"/>
    <property type="match status" value="1"/>
</dbReference>
<dbReference type="SUPFAM" id="SSF53300">
    <property type="entry name" value="vWA-like"/>
    <property type="match status" value="1"/>
</dbReference>
<dbReference type="Proteomes" id="UP000314011">
    <property type="component" value="Unassembled WGS sequence"/>
</dbReference>
<gene>
    <name evidence="3" type="ORF">FHY64_08980</name>
</gene>
<dbReference type="PANTHER" id="PTHR10579">
    <property type="entry name" value="CALCIUM-ACTIVATED CHLORIDE CHANNEL REGULATOR"/>
    <property type="match status" value="1"/>
</dbReference>
<dbReference type="InterPro" id="IPR002035">
    <property type="entry name" value="VWF_A"/>
</dbReference>
<feature type="region of interest" description="Disordered" evidence="1">
    <location>
        <begin position="1"/>
        <end position="54"/>
    </location>
</feature>
<dbReference type="PANTHER" id="PTHR10579:SF43">
    <property type="entry name" value="ZINC FINGER (C3HC4-TYPE RING FINGER) FAMILY PROTEIN"/>
    <property type="match status" value="1"/>
</dbReference>
<sequence>MTRPDDIEELKAAMTAATPRPDPARRAETLRLAAESFAARQGSSAEGRPTPADAPRGFIAGVKSMFANISTRGALVASTAVFAGCVLVLTPQGRDLLRPVLPMGQAVPEAPKAPEEPVVLNVPEVDPAPRGRAEGDVATMAAPADGAPVVANELRSAPAGGAESAMSSDDEAPMVEEEAESLPDTAAITAPPSPQAVAPVPLGRMAQQFDGGAAEFSDEMVMEAPPAPMGSGVSRDALVAPEPDTEAFPEADPSSVKVTTEEPVSTFSIDVDTASWSIVRSSLSRGQLPPRDAVRIEEMVNYFPYDYPAPEAGEAPFRASIGVMDSPWAEGRQLVHIGLQGEMPALAERPPLNLVFLIDTSGSMEDATKLPLLIQSFRLMLSELRPDDEVAIVTYAGSAGVVLEPTRASERQTITDALQRLSAGGSTNGQGGLQQAYATAEAMMQDGEIGRVILATDGDFNVGIYDPGELTDYIEEKRDSGTYLSVLGFGRGNLDDATMQALAQNGNGTAAYIDTLNEAQKVLVDQLTGSLFPIADDVKVQVEFNPAAVAEYRLIGYETRALRREDFNNDAIDAGELGAGHSVTAIYEVTPIGSDARMTDPLRYGSEPQTVSGDADELGFLKLRYKEPGEDTSQLLEQPILPDSVAGTEARFAASIAGFGELLRGSDYLGDWGYDDAIALANDNRGEDAFGYRSEAVQMMRLAQSLDQ</sequence>
<dbReference type="PROSITE" id="PS50234">
    <property type="entry name" value="VWFA"/>
    <property type="match status" value="1"/>
</dbReference>
<dbReference type="InterPro" id="IPR021908">
    <property type="entry name" value="YfbK_C"/>
</dbReference>
<dbReference type="InterPro" id="IPR051266">
    <property type="entry name" value="CLCR"/>
</dbReference>
<evidence type="ECO:0000313" key="4">
    <source>
        <dbReference type="Proteomes" id="UP000314011"/>
    </source>
</evidence>
<evidence type="ECO:0000313" key="3">
    <source>
        <dbReference type="EMBL" id="TNY33388.1"/>
    </source>
</evidence>
<dbReference type="Pfam" id="PF00092">
    <property type="entry name" value="VWA"/>
    <property type="match status" value="1"/>
</dbReference>
<dbReference type="Gene3D" id="3.40.50.410">
    <property type="entry name" value="von Willebrand factor, type A domain"/>
    <property type="match status" value="1"/>
</dbReference>
<dbReference type="RefSeq" id="WP_140194072.1">
    <property type="nucleotide sequence ID" value="NZ_CP065915.1"/>
</dbReference>